<dbReference type="SUPFAM" id="SSF56935">
    <property type="entry name" value="Porins"/>
    <property type="match status" value="1"/>
</dbReference>
<feature type="domain" description="Porin" evidence="5">
    <location>
        <begin position="9"/>
        <end position="384"/>
    </location>
</feature>
<dbReference type="InterPro" id="IPR033900">
    <property type="entry name" value="Gram_neg_porin_domain"/>
</dbReference>
<evidence type="ECO:0000256" key="1">
    <source>
        <dbReference type="ARBA" id="ARBA00004571"/>
    </source>
</evidence>
<protein>
    <submittedName>
        <fullName evidence="6">Porin</fullName>
    </submittedName>
</protein>
<dbReference type="GO" id="GO:0009279">
    <property type="term" value="C:cell outer membrane"/>
    <property type="evidence" value="ECO:0007669"/>
    <property type="project" value="UniProtKB-SubCell"/>
</dbReference>
<evidence type="ECO:0000313" key="7">
    <source>
        <dbReference type="Proteomes" id="UP001165393"/>
    </source>
</evidence>
<dbReference type="AlphaFoldDB" id="A0AA41W7J1"/>
<evidence type="ECO:0000259" key="5">
    <source>
        <dbReference type="Pfam" id="PF13609"/>
    </source>
</evidence>
<dbReference type="GO" id="GO:0015288">
    <property type="term" value="F:porin activity"/>
    <property type="evidence" value="ECO:0007669"/>
    <property type="project" value="InterPro"/>
</dbReference>
<evidence type="ECO:0000313" key="6">
    <source>
        <dbReference type="EMBL" id="MCM2679971.1"/>
    </source>
</evidence>
<keyword evidence="3" id="KW-0472">Membrane</keyword>
<dbReference type="PANTHER" id="PTHR34501">
    <property type="entry name" value="PROTEIN YDDL-RELATED"/>
    <property type="match status" value="1"/>
</dbReference>
<dbReference type="EMBL" id="JAMQGP010000003">
    <property type="protein sequence ID" value="MCM2679971.1"/>
    <property type="molecule type" value="Genomic_DNA"/>
</dbReference>
<gene>
    <name evidence="6" type="ORF">NAF29_09865</name>
</gene>
<dbReference type="InterPro" id="IPR050298">
    <property type="entry name" value="Gram-neg_bact_OMP"/>
</dbReference>
<sequence>MMWIKRTLALAVIAGSTSTQAFELYKGDELTAQMKGYLELNGIYTDSDTSFKDGTSRIGFQFDHPVNEEWNIGAYLEWGVRTTNSGKDLKISGDEQASLSSGDPDDAISLRQGNVYLSHDQWGDIKIGKQWSVYYDASFTTDVYNVFGGEASGTYNFASDGGLSGTGRADNAITWRKSYQGLDIGLQGQFSPGELDASDFDSTSEDDIRLSTIDGEFDYGYSMSLGYTFDVGMPLSIRGAYNYALIEVKGEVDGTQVSDVDDEAWVGSITLGETLFAKGFYASVSYAQSENHEFDAQGIIYDAEGWETVIGYGFSDQWQVFVGNNLLKADDSDYAAALERYLDDNPSAGPLTDDYELSYYVAGVNYNWSHRINLFAEIRVDDSDFNGTDGEDIYALGLRFNL</sequence>
<dbReference type="RefSeq" id="WP_251261380.1">
    <property type="nucleotide sequence ID" value="NZ_JAMQGP010000003.1"/>
</dbReference>
<organism evidence="6 7">
    <name type="scientific">Echinimonas agarilytica</name>
    <dbReference type="NCBI Taxonomy" id="1215918"/>
    <lineage>
        <taxon>Bacteria</taxon>
        <taxon>Pseudomonadati</taxon>
        <taxon>Pseudomonadota</taxon>
        <taxon>Gammaproteobacteria</taxon>
        <taxon>Alteromonadales</taxon>
        <taxon>Echinimonadaceae</taxon>
        <taxon>Echinimonas</taxon>
    </lineage>
</organism>
<proteinExistence type="predicted"/>
<feature type="signal peptide" evidence="4">
    <location>
        <begin position="1"/>
        <end position="21"/>
    </location>
</feature>
<name>A0AA41W7J1_9GAMM</name>
<evidence type="ECO:0000256" key="4">
    <source>
        <dbReference type="SAM" id="SignalP"/>
    </source>
</evidence>
<evidence type="ECO:0000256" key="3">
    <source>
        <dbReference type="ARBA" id="ARBA00023136"/>
    </source>
</evidence>
<dbReference type="CDD" id="cd00342">
    <property type="entry name" value="gram_neg_porins"/>
    <property type="match status" value="1"/>
</dbReference>
<comment type="caution">
    <text evidence="6">The sequence shown here is derived from an EMBL/GenBank/DDBJ whole genome shotgun (WGS) entry which is preliminary data.</text>
</comment>
<dbReference type="InterPro" id="IPR023614">
    <property type="entry name" value="Porin_dom_sf"/>
</dbReference>
<keyword evidence="2 4" id="KW-0732">Signal</keyword>
<accession>A0AA41W7J1</accession>
<comment type="subcellular location">
    <subcellularLocation>
        <location evidence="1">Cell outer membrane</location>
        <topology evidence="1">Multi-pass membrane protein</topology>
    </subcellularLocation>
</comment>
<dbReference type="Proteomes" id="UP001165393">
    <property type="component" value="Unassembled WGS sequence"/>
</dbReference>
<dbReference type="PANTHER" id="PTHR34501:SF2">
    <property type="entry name" value="OUTER MEMBRANE PORIN F-RELATED"/>
    <property type="match status" value="1"/>
</dbReference>
<feature type="chain" id="PRO_5041349530" evidence="4">
    <location>
        <begin position="22"/>
        <end position="402"/>
    </location>
</feature>
<keyword evidence="7" id="KW-1185">Reference proteome</keyword>
<reference evidence="6 7" key="1">
    <citation type="journal article" date="2013" name="Antonie Van Leeuwenhoek">
        <title>Echinimonas agarilytica gen. nov., sp. nov., a new gammaproteobacterium isolated from the sea urchin Strongylocentrotus intermedius.</title>
        <authorList>
            <person name="Nedashkovskaya O.I."/>
            <person name="Stenkova A.M."/>
            <person name="Zhukova N.V."/>
            <person name="Van Trappen S."/>
            <person name="Lee J.S."/>
            <person name="Kim S.B."/>
        </authorList>
    </citation>
    <scope>NUCLEOTIDE SEQUENCE [LARGE SCALE GENOMIC DNA]</scope>
    <source>
        <strain evidence="6 7">KMM 6351</strain>
    </source>
</reference>
<dbReference type="Gene3D" id="2.40.160.10">
    <property type="entry name" value="Porin"/>
    <property type="match status" value="1"/>
</dbReference>
<dbReference type="Pfam" id="PF13609">
    <property type="entry name" value="Porin_4"/>
    <property type="match status" value="1"/>
</dbReference>
<evidence type="ECO:0000256" key="2">
    <source>
        <dbReference type="ARBA" id="ARBA00022729"/>
    </source>
</evidence>